<evidence type="ECO:0000313" key="11">
    <source>
        <dbReference type="Proteomes" id="UP000297229"/>
    </source>
</evidence>
<evidence type="ECO:0000313" key="10">
    <source>
        <dbReference type="EMBL" id="TGO66251.1"/>
    </source>
</evidence>
<dbReference type="GO" id="GO:0005634">
    <property type="term" value="C:nucleus"/>
    <property type="evidence" value="ECO:0007669"/>
    <property type="project" value="UniProtKB-SubCell"/>
</dbReference>
<dbReference type="GO" id="GO:0005737">
    <property type="term" value="C:cytoplasm"/>
    <property type="evidence" value="ECO:0007669"/>
    <property type="project" value="UniProtKB-SubCell"/>
</dbReference>
<protein>
    <submittedName>
        <fullName evidence="10">Uncharacterized protein</fullName>
    </submittedName>
</protein>
<feature type="region of interest" description="Disordered" evidence="9">
    <location>
        <begin position="388"/>
        <end position="469"/>
    </location>
</feature>
<evidence type="ECO:0000256" key="1">
    <source>
        <dbReference type="ARBA" id="ARBA00004123"/>
    </source>
</evidence>
<feature type="compositionally biased region" description="Low complexity" evidence="9">
    <location>
        <begin position="220"/>
        <end position="239"/>
    </location>
</feature>
<gene>
    <name evidence="10" type="ORF">BELL_0971g00010</name>
</gene>
<evidence type="ECO:0000256" key="9">
    <source>
        <dbReference type="SAM" id="MobiDB-lite"/>
    </source>
</evidence>
<keyword evidence="11" id="KW-1185">Reference proteome</keyword>
<evidence type="ECO:0000256" key="4">
    <source>
        <dbReference type="ARBA" id="ARBA00022490"/>
    </source>
</evidence>
<dbReference type="EMBL" id="PQXM01000969">
    <property type="protein sequence ID" value="TGO66251.1"/>
    <property type="molecule type" value="Genomic_DNA"/>
</dbReference>
<evidence type="ECO:0000256" key="3">
    <source>
        <dbReference type="ARBA" id="ARBA00006922"/>
    </source>
</evidence>
<reference evidence="10 11" key="1">
    <citation type="submission" date="2017-12" db="EMBL/GenBank/DDBJ databases">
        <title>Comparative genomics of Botrytis spp.</title>
        <authorList>
            <person name="Valero-Jimenez C.A."/>
            <person name="Tapia P."/>
            <person name="Veloso J."/>
            <person name="Silva-Moreno E."/>
            <person name="Staats M."/>
            <person name="Valdes J.H."/>
            <person name="Van Kan J.A.L."/>
        </authorList>
    </citation>
    <scope>NUCLEOTIDE SEQUENCE [LARGE SCALE GENOMIC DNA]</scope>
    <source>
        <strain evidence="10 11">Be9601</strain>
    </source>
</reference>
<dbReference type="InterPro" id="IPR013734">
    <property type="entry name" value="TF_Nrm1/Whi5"/>
</dbReference>
<feature type="compositionally biased region" description="Low complexity" evidence="9">
    <location>
        <begin position="426"/>
        <end position="444"/>
    </location>
</feature>
<feature type="compositionally biased region" description="Low complexity" evidence="9">
    <location>
        <begin position="159"/>
        <end position="168"/>
    </location>
</feature>
<keyword evidence="4" id="KW-0963">Cytoplasm</keyword>
<feature type="compositionally biased region" description="Basic and acidic residues" evidence="9">
    <location>
        <begin position="410"/>
        <end position="420"/>
    </location>
</feature>
<evidence type="ECO:0000256" key="6">
    <source>
        <dbReference type="ARBA" id="ARBA00023015"/>
    </source>
</evidence>
<accession>A0A4Z1IXV0</accession>
<dbReference type="Proteomes" id="UP000297229">
    <property type="component" value="Unassembled WGS sequence"/>
</dbReference>
<evidence type="ECO:0000256" key="2">
    <source>
        <dbReference type="ARBA" id="ARBA00004496"/>
    </source>
</evidence>
<feature type="region of interest" description="Disordered" evidence="9">
    <location>
        <begin position="49"/>
        <end position="70"/>
    </location>
</feature>
<keyword evidence="6" id="KW-0805">Transcription regulation</keyword>
<sequence length="560" mass="60427">MTSPKSSTTRRALGDLNININTSVTDSNHASYLWRETIPEWLWPDNKIQKVSSSNHPGKVPNDPSQVAGPSITTLQRENWKETNTSTDSRVANMEKATNKDNVHQGLEATTIHGVDVSIAERASLANTKRRLSCTVQLQDVVSSRTGASGAKRCRIAPSSGNSSLLEGSGAGVGSLPQSTSLQPTSSPARAGPEAKACDERVGITDESSDLGNGQEQKSSRSPQKQSSPNRSCTSASSSSFHSIVNAKDAVVISNNSQSTETIISNESSFIPTTISMSKTFRTSKSKPLSREEIRQKSQELRLRLSLANYKVKTNQIDLPLSRLQVRSTSPKLPSLARLRRYSYGKSMGRTPLPGAPSTNTGREAVPAINIQAPGSANKNACVFVREKRGEREDGDENINIPSSPPLSGREPDSLSRRDSAISCTSFGSNSNPNSNFGSSSGLGHAHPLTPTPNTTSKSNPKSKETDTKMIINFEQEVARRKYEMIGGKENTQIRTPILESQKIGLANPPMIFAQPDEERSVCERGISPELSRKAADGLGCLGYVVLLGEQANVLEWVEV</sequence>
<keyword evidence="8" id="KW-0539">Nucleus</keyword>
<comment type="subcellular location">
    <subcellularLocation>
        <location evidence="2">Cytoplasm</location>
    </subcellularLocation>
    <subcellularLocation>
        <location evidence="1">Nucleus</location>
    </subcellularLocation>
</comment>
<keyword evidence="7" id="KW-0804">Transcription</keyword>
<evidence type="ECO:0000256" key="7">
    <source>
        <dbReference type="ARBA" id="ARBA00023163"/>
    </source>
</evidence>
<comment type="similarity">
    <text evidence="3">Belongs to the WHI5/NRM1 family.</text>
</comment>
<keyword evidence="5" id="KW-0678">Repressor</keyword>
<comment type="caution">
    <text evidence="10">The sequence shown here is derived from an EMBL/GenBank/DDBJ whole genome shotgun (WGS) entry which is preliminary data.</text>
</comment>
<feature type="compositionally biased region" description="Low complexity" evidence="9">
    <location>
        <begin position="175"/>
        <end position="188"/>
    </location>
</feature>
<evidence type="ECO:0000256" key="8">
    <source>
        <dbReference type="ARBA" id="ARBA00023242"/>
    </source>
</evidence>
<evidence type="ECO:0000256" key="5">
    <source>
        <dbReference type="ARBA" id="ARBA00022491"/>
    </source>
</evidence>
<feature type="region of interest" description="Disordered" evidence="9">
    <location>
        <begin position="144"/>
        <end position="239"/>
    </location>
</feature>
<dbReference type="AlphaFoldDB" id="A0A4Z1IXV0"/>
<organism evidence="10 11">
    <name type="scientific">Botrytis elliptica</name>
    <dbReference type="NCBI Taxonomy" id="278938"/>
    <lineage>
        <taxon>Eukaryota</taxon>
        <taxon>Fungi</taxon>
        <taxon>Dikarya</taxon>
        <taxon>Ascomycota</taxon>
        <taxon>Pezizomycotina</taxon>
        <taxon>Leotiomycetes</taxon>
        <taxon>Helotiales</taxon>
        <taxon>Sclerotiniaceae</taxon>
        <taxon>Botrytis</taxon>
    </lineage>
</organism>
<dbReference type="Pfam" id="PF08528">
    <property type="entry name" value="Whi5"/>
    <property type="match status" value="1"/>
</dbReference>
<name>A0A4Z1IXV0_9HELO</name>
<proteinExistence type="inferred from homology"/>